<comment type="caution">
    <text evidence="1">The sequence shown here is derived from an EMBL/GenBank/DDBJ whole genome shotgun (WGS) entry which is preliminary data.</text>
</comment>
<proteinExistence type="predicted"/>
<protein>
    <submittedName>
        <fullName evidence="1">Secreted protein</fullName>
    </submittedName>
</protein>
<name>J9FT57_9ZZZZ</name>
<gene>
    <name evidence="1" type="ORF">EVA_19136</name>
</gene>
<dbReference type="EMBL" id="AMCI01007365">
    <property type="protein sequence ID" value="EJW92757.1"/>
    <property type="molecule type" value="Genomic_DNA"/>
</dbReference>
<sequence length="56" mass="6262">MRFLILSTLLLASLSIEAQQAAYHKLSPFVREVATMTRAELRQRPQAGSFAGRELS</sequence>
<organism evidence="1">
    <name type="scientific">gut metagenome</name>
    <dbReference type="NCBI Taxonomy" id="749906"/>
    <lineage>
        <taxon>unclassified sequences</taxon>
        <taxon>metagenomes</taxon>
        <taxon>organismal metagenomes</taxon>
    </lineage>
</organism>
<reference evidence="1" key="1">
    <citation type="journal article" date="2012" name="PLoS ONE">
        <title>Gene sets for utilization of primary and secondary nutrition supplies in the distal gut of endangered iberian lynx.</title>
        <authorList>
            <person name="Alcaide M."/>
            <person name="Messina E."/>
            <person name="Richter M."/>
            <person name="Bargiela R."/>
            <person name="Peplies J."/>
            <person name="Huws S.A."/>
            <person name="Newbold C.J."/>
            <person name="Golyshin P.N."/>
            <person name="Simon M.A."/>
            <person name="Lopez G."/>
            <person name="Yakimov M.M."/>
            <person name="Ferrer M."/>
        </authorList>
    </citation>
    <scope>NUCLEOTIDE SEQUENCE</scope>
</reference>
<dbReference type="AlphaFoldDB" id="J9FT57"/>
<evidence type="ECO:0000313" key="1">
    <source>
        <dbReference type="EMBL" id="EJW92757.1"/>
    </source>
</evidence>
<accession>J9FT57</accession>
<feature type="non-terminal residue" evidence="1">
    <location>
        <position position="56"/>
    </location>
</feature>